<dbReference type="SUPFAM" id="SSF52172">
    <property type="entry name" value="CheY-like"/>
    <property type="match status" value="1"/>
</dbReference>
<dbReference type="SMART" id="SM00448">
    <property type="entry name" value="REC"/>
    <property type="match status" value="1"/>
</dbReference>
<keyword evidence="2" id="KW-0597">Phosphoprotein</keyword>
<evidence type="ECO:0000259" key="3">
    <source>
        <dbReference type="PROSITE" id="PS50043"/>
    </source>
</evidence>
<dbReference type="InterPro" id="IPR001789">
    <property type="entry name" value="Sig_transdc_resp-reg_receiver"/>
</dbReference>
<organism evidence="5 6">
    <name type="scientific">Leptospira hartskeerlii</name>
    <dbReference type="NCBI Taxonomy" id="2023177"/>
    <lineage>
        <taxon>Bacteria</taxon>
        <taxon>Pseudomonadati</taxon>
        <taxon>Spirochaetota</taxon>
        <taxon>Spirochaetia</taxon>
        <taxon>Leptospirales</taxon>
        <taxon>Leptospiraceae</taxon>
        <taxon>Leptospira</taxon>
    </lineage>
</organism>
<dbReference type="PRINTS" id="PR00038">
    <property type="entry name" value="HTHLUXR"/>
</dbReference>
<keyword evidence="1 5" id="KW-0238">DNA-binding</keyword>
<dbReference type="SMART" id="SM00421">
    <property type="entry name" value="HTH_LUXR"/>
    <property type="match status" value="1"/>
</dbReference>
<sequence length="203" mass="22772">MKLYKIAILEDDPAFASQCKERLKKLNRVTKVEVYSSAEEFPKYKDAHYDLVFVDIDLPGKSGLDFILERYSSDSKTGYAILSAFESEEALFKALKAGAIGYILKKDVGDIQEKAEILLEGGGILSPGLAARVIHSFRKTSQKEVEVLSNREKKVLDMIVDGKRTKEIAASLGTKEGTVRVQIKSIFRKLHVNSRLELVRKFS</sequence>
<dbReference type="SUPFAM" id="SSF46894">
    <property type="entry name" value="C-terminal effector domain of the bipartite response regulators"/>
    <property type="match status" value="1"/>
</dbReference>
<dbReference type="InterPro" id="IPR016032">
    <property type="entry name" value="Sig_transdc_resp-reg_C-effctor"/>
</dbReference>
<dbReference type="AlphaFoldDB" id="A0A2M9XAM9"/>
<dbReference type="Gene3D" id="3.40.50.2300">
    <property type="match status" value="1"/>
</dbReference>
<feature type="domain" description="HTH luxR-type" evidence="3">
    <location>
        <begin position="141"/>
        <end position="203"/>
    </location>
</feature>
<proteinExistence type="predicted"/>
<dbReference type="EMBL" id="NPDN01000007">
    <property type="protein sequence ID" value="PJZ24750.1"/>
    <property type="molecule type" value="Genomic_DNA"/>
</dbReference>
<dbReference type="InterPro" id="IPR000792">
    <property type="entry name" value="Tscrpt_reg_LuxR_C"/>
</dbReference>
<accession>A0A2M9XAM9</accession>
<evidence type="ECO:0000313" key="5">
    <source>
        <dbReference type="EMBL" id="PJZ24750.1"/>
    </source>
</evidence>
<gene>
    <name evidence="5" type="ORF">CH357_14280</name>
</gene>
<dbReference type="CDD" id="cd00156">
    <property type="entry name" value="REC"/>
    <property type="match status" value="1"/>
</dbReference>
<dbReference type="Pfam" id="PF00072">
    <property type="entry name" value="Response_reg"/>
    <property type="match status" value="1"/>
</dbReference>
<dbReference type="InterPro" id="IPR036388">
    <property type="entry name" value="WH-like_DNA-bd_sf"/>
</dbReference>
<dbReference type="Proteomes" id="UP000232196">
    <property type="component" value="Unassembled WGS sequence"/>
</dbReference>
<dbReference type="InterPro" id="IPR011006">
    <property type="entry name" value="CheY-like_superfamily"/>
</dbReference>
<evidence type="ECO:0000259" key="4">
    <source>
        <dbReference type="PROSITE" id="PS50110"/>
    </source>
</evidence>
<dbReference type="CDD" id="cd06170">
    <property type="entry name" value="LuxR_C_like"/>
    <property type="match status" value="1"/>
</dbReference>
<evidence type="ECO:0000256" key="2">
    <source>
        <dbReference type="PROSITE-ProRule" id="PRU00169"/>
    </source>
</evidence>
<dbReference type="GO" id="GO:0003677">
    <property type="term" value="F:DNA binding"/>
    <property type="evidence" value="ECO:0007669"/>
    <property type="project" value="UniProtKB-KW"/>
</dbReference>
<feature type="domain" description="Response regulatory" evidence="4">
    <location>
        <begin position="5"/>
        <end position="120"/>
    </location>
</feature>
<feature type="modified residue" description="4-aspartylphosphate" evidence="2">
    <location>
        <position position="55"/>
    </location>
</feature>
<dbReference type="OrthoDB" id="9779069at2"/>
<keyword evidence="6" id="KW-1185">Reference proteome</keyword>
<comment type="caution">
    <text evidence="5">The sequence shown here is derived from an EMBL/GenBank/DDBJ whole genome shotgun (WGS) entry which is preliminary data.</text>
</comment>
<evidence type="ECO:0000313" key="6">
    <source>
        <dbReference type="Proteomes" id="UP000232196"/>
    </source>
</evidence>
<dbReference type="RefSeq" id="WP_100707446.1">
    <property type="nucleotide sequence ID" value="NZ_NPDL01000006.1"/>
</dbReference>
<protein>
    <submittedName>
        <fullName evidence="5">DNA-binding response regulator</fullName>
    </submittedName>
</protein>
<dbReference type="PROSITE" id="PS50110">
    <property type="entry name" value="RESPONSE_REGULATORY"/>
    <property type="match status" value="1"/>
</dbReference>
<dbReference type="PANTHER" id="PTHR43214">
    <property type="entry name" value="TWO-COMPONENT RESPONSE REGULATOR"/>
    <property type="match status" value="1"/>
</dbReference>
<dbReference type="GO" id="GO:0000160">
    <property type="term" value="P:phosphorelay signal transduction system"/>
    <property type="evidence" value="ECO:0007669"/>
    <property type="project" value="InterPro"/>
</dbReference>
<reference evidence="5 6" key="1">
    <citation type="submission" date="2017-07" db="EMBL/GenBank/DDBJ databases">
        <title>Leptospira spp. isolated from tropical soils.</title>
        <authorList>
            <person name="Thibeaux R."/>
            <person name="Iraola G."/>
            <person name="Ferres I."/>
            <person name="Bierque E."/>
            <person name="Girault D."/>
            <person name="Soupe-Gilbert M.-E."/>
            <person name="Picardeau M."/>
            <person name="Goarant C."/>
        </authorList>
    </citation>
    <scope>NUCLEOTIDE SEQUENCE [LARGE SCALE GENOMIC DNA]</scope>
    <source>
        <strain evidence="5 6">MCA1-C-A1</strain>
    </source>
</reference>
<dbReference type="PROSITE" id="PS50043">
    <property type="entry name" value="HTH_LUXR_2"/>
    <property type="match status" value="1"/>
</dbReference>
<dbReference type="Gene3D" id="1.10.10.10">
    <property type="entry name" value="Winged helix-like DNA-binding domain superfamily/Winged helix DNA-binding domain"/>
    <property type="match status" value="1"/>
</dbReference>
<dbReference type="InterPro" id="IPR039420">
    <property type="entry name" value="WalR-like"/>
</dbReference>
<dbReference type="GO" id="GO:0006355">
    <property type="term" value="P:regulation of DNA-templated transcription"/>
    <property type="evidence" value="ECO:0007669"/>
    <property type="project" value="InterPro"/>
</dbReference>
<dbReference type="Pfam" id="PF00196">
    <property type="entry name" value="GerE"/>
    <property type="match status" value="1"/>
</dbReference>
<evidence type="ECO:0000256" key="1">
    <source>
        <dbReference type="ARBA" id="ARBA00023125"/>
    </source>
</evidence>
<name>A0A2M9XAM9_9LEPT</name>